<protein>
    <submittedName>
        <fullName evidence="7">DoxX family protein</fullName>
    </submittedName>
</protein>
<evidence type="ECO:0000256" key="2">
    <source>
        <dbReference type="ARBA" id="ARBA00022692"/>
    </source>
</evidence>
<keyword evidence="8" id="KW-1185">Reference proteome</keyword>
<dbReference type="Proteomes" id="UP001595997">
    <property type="component" value="Unassembled WGS sequence"/>
</dbReference>
<evidence type="ECO:0000313" key="8">
    <source>
        <dbReference type="Proteomes" id="UP001595997"/>
    </source>
</evidence>
<feature type="transmembrane region" description="Helical" evidence="6">
    <location>
        <begin position="67"/>
        <end position="89"/>
    </location>
</feature>
<feature type="transmembrane region" description="Helical" evidence="6">
    <location>
        <begin position="96"/>
        <end position="115"/>
    </location>
</feature>
<keyword evidence="4 6" id="KW-0472">Membrane</keyword>
<dbReference type="Pfam" id="PF13564">
    <property type="entry name" value="DoxX_2"/>
    <property type="match status" value="1"/>
</dbReference>
<feature type="region of interest" description="Disordered" evidence="5">
    <location>
        <begin position="1"/>
        <end position="20"/>
    </location>
</feature>
<dbReference type="RefSeq" id="WP_386446478.1">
    <property type="nucleotide sequence ID" value="NZ_JBHSFH010000006.1"/>
</dbReference>
<gene>
    <name evidence="7" type="ORF">ACFPA8_11630</name>
</gene>
<reference evidence="8" key="1">
    <citation type="journal article" date="2019" name="Int. J. Syst. Evol. Microbiol.">
        <title>The Global Catalogue of Microorganisms (GCM) 10K type strain sequencing project: providing services to taxonomists for standard genome sequencing and annotation.</title>
        <authorList>
            <consortium name="The Broad Institute Genomics Platform"/>
            <consortium name="The Broad Institute Genome Sequencing Center for Infectious Disease"/>
            <person name="Wu L."/>
            <person name="Ma J."/>
        </authorList>
    </citation>
    <scope>NUCLEOTIDE SEQUENCE [LARGE SCALE GENOMIC DNA]</scope>
    <source>
        <strain evidence="8">CGMCC 4.7357</strain>
    </source>
</reference>
<sequence>MAHASGMPPTSHANPSARRSRRKSPARLALEVALWAVQLYLAYFFVTVGAIPALTAESGAQDTFEKIGIGLWFMYLTGTLELLGAIALLTPWFSGLGALGLMGVMTGACITHLTLMDGKGMSTPAMMLVPLLVIVVGRWGTITQLLNRLRGGGRQGAARY</sequence>
<organism evidence="7 8">
    <name type="scientific">Streptomyces ovatisporus</name>
    <dbReference type="NCBI Taxonomy" id="1128682"/>
    <lineage>
        <taxon>Bacteria</taxon>
        <taxon>Bacillati</taxon>
        <taxon>Actinomycetota</taxon>
        <taxon>Actinomycetes</taxon>
        <taxon>Kitasatosporales</taxon>
        <taxon>Streptomycetaceae</taxon>
        <taxon>Streptomyces</taxon>
    </lineage>
</organism>
<evidence type="ECO:0000256" key="3">
    <source>
        <dbReference type="ARBA" id="ARBA00022989"/>
    </source>
</evidence>
<comment type="caution">
    <text evidence="7">The sequence shown here is derived from an EMBL/GenBank/DDBJ whole genome shotgun (WGS) entry which is preliminary data.</text>
</comment>
<keyword evidence="3 6" id="KW-1133">Transmembrane helix</keyword>
<evidence type="ECO:0000256" key="5">
    <source>
        <dbReference type="SAM" id="MobiDB-lite"/>
    </source>
</evidence>
<keyword evidence="2 6" id="KW-0812">Transmembrane</keyword>
<accession>A0ABV9A4D7</accession>
<dbReference type="InterPro" id="IPR032808">
    <property type="entry name" value="DoxX"/>
</dbReference>
<evidence type="ECO:0000256" key="1">
    <source>
        <dbReference type="ARBA" id="ARBA00004141"/>
    </source>
</evidence>
<evidence type="ECO:0000256" key="4">
    <source>
        <dbReference type="ARBA" id="ARBA00023136"/>
    </source>
</evidence>
<dbReference type="EMBL" id="JBHSFH010000006">
    <property type="protein sequence ID" value="MFC4494783.1"/>
    <property type="molecule type" value="Genomic_DNA"/>
</dbReference>
<comment type="subcellular location">
    <subcellularLocation>
        <location evidence="1">Membrane</location>
        <topology evidence="1">Multi-pass membrane protein</topology>
    </subcellularLocation>
</comment>
<proteinExistence type="predicted"/>
<feature type="transmembrane region" description="Helical" evidence="6">
    <location>
        <begin position="28"/>
        <end position="55"/>
    </location>
</feature>
<evidence type="ECO:0000256" key="6">
    <source>
        <dbReference type="SAM" id="Phobius"/>
    </source>
</evidence>
<evidence type="ECO:0000313" key="7">
    <source>
        <dbReference type="EMBL" id="MFC4494783.1"/>
    </source>
</evidence>
<name>A0ABV9A4D7_9ACTN</name>
<feature type="transmembrane region" description="Helical" evidence="6">
    <location>
        <begin position="121"/>
        <end position="140"/>
    </location>
</feature>